<feature type="transmembrane region" description="Helical" evidence="1">
    <location>
        <begin position="12"/>
        <end position="40"/>
    </location>
</feature>
<keyword evidence="1" id="KW-0812">Transmembrane</keyword>
<dbReference type="Pfam" id="PF04307">
    <property type="entry name" value="YdjM"/>
    <property type="match status" value="1"/>
</dbReference>
<dbReference type="RefSeq" id="WP_260643401.1">
    <property type="nucleotide sequence ID" value="NZ_CP104003.1"/>
</dbReference>
<sequence>MYATGHYGMALLAYAPVGFVLLEAAPLLAFLGGAVVLSLATLPDIDLRLPLVPHRGPTHSLLFLALVAGGLGAAGFLLGQGSWQPLGGPMRGAVFGLVLGVVGIGSHLLADALTPMGVNVFWPVPVDRFSLSLARADNTVANYGLLFLGAVASVVVLALSGYV</sequence>
<keyword evidence="1" id="KW-1133">Transmembrane helix</keyword>
<dbReference type="GO" id="GO:0016787">
    <property type="term" value="F:hydrolase activity"/>
    <property type="evidence" value="ECO:0007669"/>
    <property type="project" value="UniProtKB-KW"/>
</dbReference>
<organism evidence="2 3">
    <name type="scientific">Salinirubellus salinus</name>
    <dbReference type="NCBI Taxonomy" id="1364945"/>
    <lineage>
        <taxon>Archaea</taxon>
        <taxon>Methanobacteriati</taxon>
        <taxon>Methanobacteriota</taxon>
        <taxon>Stenosarchaea group</taxon>
        <taxon>Halobacteria</taxon>
        <taxon>Halobacteriales</taxon>
        <taxon>Natronomonadaceae</taxon>
        <taxon>Salinirubellus</taxon>
    </lineage>
</organism>
<accession>A0A9E7R653</accession>
<proteinExistence type="predicted"/>
<feature type="transmembrane region" description="Helical" evidence="1">
    <location>
        <begin position="60"/>
        <end position="78"/>
    </location>
</feature>
<name>A0A9E7R653_9EURY</name>
<protein>
    <submittedName>
        <fullName evidence="2">Metal-dependent hydrolase</fullName>
    </submittedName>
</protein>
<gene>
    <name evidence="2" type="ORF">N0B31_08315</name>
</gene>
<keyword evidence="1" id="KW-0472">Membrane</keyword>
<keyword evidence="2" id="KW-0378">Hydrolase</keyword>
<feature type="transmembrane region" description="Helical" evidence="1">
    <location>
        <begin position="140"/>
        <end position="162"/>
    </location>
</feature>
<keyword evidence="3" id="KW-1185">Reference proteome</keyword>
<feature type="transmembrane region" description="Helical" evidence="1">
    <location>
        <begin position="90"/>
        <end position="110"/>
    </location>
</feature>
<evidence type="ECO:0000313" key="2">
    <source>
        <dbReference type="EMBL" id="UWM56287.1"/>
    </source>
</evidence>
<dbReference type="AlphaFoldDB" id="A0A9E7R653"/>
<evidence type="ECO:0000313" key="3">
    <source>
        <dbReference type="Proteomes" id="UP001057580"/>
    </source>
</evidence>
<dbReference type="InterPro" id="IPR007404">
    <property type="entry name" value="YdjM-like"/>
</dbReference>
<dbReference type="EMBL" id="CP104003">
    <property type="protein sequence ID" value="UWM56287.1"/>
    <property type="molecule type" value="Genomic_DNA"/>
</dbReference>
<reference evidence="2" key="1">
    <citation type="submission" date="2022-09" db="EMBL/GenBank/DDBJ databases">
        <title>Diverse halophilic archaea isolated from saline environments.</title>
        <authorList>
            <person name="Cui H.-L."/>
        </authorList>
    </citation>
    <scope>NUCLEOTIDE SEQUENCE</scope>
    <source>
        <strain evidence="2">ZS-35-S2</strain>
    </source>
</reference>
<dbReference type="KEGG" id="ssai:N0B31_08315"/>
<dbReference type="GeneID" id="74942419"/>
<dbReference type="Proteomes" id="UP001057580">
    <property type="component" value="Chromosome"/>
</dbReference>
<evidence type="ECO:0000256" key="1">
    <source>
        <dbReference type="SAM" id="Phobius"/>
    </source>
</evidence>